<evidence type="ECO:0000256" key="1">
    <source>
        <dbReference type="SAM" id="MobiDB-lite"/>
    </source>
</evidence>
<feature type="region of interest" description="Disordered" evidence="1">
    <location>
        <begin position="37"/>
        <end position="63"/>
    </location>
</feature>
<dbReference type="EMBL" id="BPLR01000011">
    <property type="protein sequence ID" value="GIY91443.1"/>
    <property type="molecule type" value="Genomic_DNA"/>
</dbReference>
<organism evidence="2 3">
    <name type="scientific">Caerostris extrusa</name>
    <name type="common">Bark spider</name>
    <name type="synonym">Caerostris bankana</name>
    <dbReference type="NCBI Taxonomy" id="172846"/>
    <lineage>
        <taxon>Eukaryota</taxon>
        <taxon>Metazoa</taxon>
        <taxon>Ecdysozoa</taxon>
        <taxon>Arthropoda</taxon>
        <taxon>Chelicerata</taxon>
        <taxon>Arachnida</taxon>
        <taxon>Araneae</taxon>
        <taxon>Araneomorphae</taxon>
        <taxon>Entelegynae</taxon>
        <taxon>Araneoidea</taxon>
        <taxon>Araneidae</taxon>
        <taxon>Caerostris</taxon>
    </lineage>
</organism>
<keyword evidence="3" id="KW-1185">Reference proteome</keyword>
<dbReference type="AlphaFoldDB" id="A0AAV4XC98"/>
<accession>A0AAV4XC98</accession>
<comment type="caution">
    <text evidence="2">The sequence shown here is derived from an EMBL/GenBank/DDBJ whole genome shotgun (WGS) entry which is preliminary data.</text>
</comment>
<feature type="region of interest" description="Disordered" evidence="1">
    <location>
        <begin position="106"/>
        <end position="141"/>
    </location>
</feature>
<gene>
    <name evidence="2" type="ORF">CEXT_671651</name>
</gene>
<evidence type="ECO:0000313" key="2">
    <source>
        <dbReference type="EMBL" id="GIY91443.1"/>
    </source>
</evidence>
<evidence type="ECO:0000313" key="3">
    <source>
        <dbReference type="Proteomes" id="UP001054945"/>
    </source>
</evidence>
<protein>
    <submittedName>
        <fullName evidence="2">Uncharacterized protein</fullName>
    </submittedName>
</protein>
<name>A0AAV4XC98_CAEEX</name>
<dbReference type="Proteomes" id="UP001054945">
    <property type="component" value="Unassembled WGS sequence"/>
</dbReference>
<proteinExistence type="predicted"/>
<sequence>MFVCNSFATIGLSTFWLKGRLPWECVLSQSRWGARPITSPPTQLKSSAPVEPGSGGAGDAFPAQRNLRIDERKKKIVFVFLIDFEPFSLPHSDNRVKAEFYYFSPSQSDGFPPWEASDPGGVDATRKQSPSGSDCREDPRGFARPLEWGDALCFVMSEV</sequence>
<reference evidence="2 3" key="1">
    <citation type="submission" date="2021-06" db="EMBL/GenBank/DDBJ databases">
        <title>Caerostris extrusa draft genome.</title>
        <authorList>
            <person name="Kono N."/>
            <person name="Arakawa K."/>
        </authorList>
    </citation>
    <scope>NUCLEOTIDE SEQUENCE [LARGE SCALE GENOMIC DNA]</scope>
</reference>